<sequence>MSPPPEPPPAASLTYAQYSGWACCWCAKSLLDVAGAVSAGIARGREGVHVLDIEVYACPDCAGRSSRRPPVRNRRGGKP</sequence>
<reference evidence="1 2" key="1">
    <citation type="submission" date="2017-11" db="EMBL/GenBank/DDBJ databases">
        <title>Draft genome of actinobacteria isolated from guarana (Paullinia cupana (Mart.) Ducke.</title>
        <authorList>
            <person name="Siqueira K.A."/>
            <person name="Liotti R.G."/>
            <person name="Mendes T.A.O."/>
            <person name="Soares M.A."/>
        </authorList>
    </citation>
    <scope>NUCLEOTIDE SEQUENCE [LARGE SCALE GENOMIC DNA]</scope>
    <source>
        <strain evidence="1 2">193</strain>
    </source>
</reference>
<dbReference type="RefSeq" id="WP_121889458.1">
    <property type="nucleotide sequence ID" value="NZ_PENI01000006.1"/>
</dbReference>
<proteinExistence type="predicted"/>
<dbReference type="AlphaFoldDB" id="A0A3M0ITY6"/>
<evidence type="ECO:0000313" key="2">
    <source>
        <dbReference type="Proteomes" id="UP000270471"/>
    </source>
</evidence>
<dbReference type="EMBL" id="PENI01000006">
    <property type="protein sequence ID" value="RMB85636.1"/>
    <property type="molecule type" value="Genomic_DNA"/>
</dbReference>
<protein>
    <submittedName>
        <fullName evidence="1">Uncharacterized protein</fullName>
    </submittedName>
</protein>
<dbReference type="OrthoDB" id="4308055at2"/>
<accession>A0A3M0ITY6</accession>
<dbReference type="Proteomes" id="UP000270471">
    <property type="component" value="Unassembled WGS sequence"/>
</dbReference>
<evidence type="ECO:0000313" key="1">
    <source>
        <dbReference type="EMBL" id="RMB85636.1"/>
    </source>
</evidence>
<organism evidence="1 2">
    <name type="scientific">Streptomyces shenzhenensis</name>
    <dbReference type="NCBI Taxonomy" id="943815"/>
    <lineage>
        <taxon>Bacteria</taxon>
        <taxon>Bacillati</taxon>
        <taxon>Actinomycetota</taxon>
        <taxon>Actinomycetes</taxon>
        <taxon>Kitasatosporales</taxon>
        <taxon>Streptomycetaceae</taxon>
        <taxon>Streptomyces</taxon>
    </lineage>
</organism>
<gene>
    <name evidence="1" type="ORF">CTZ28_12680</name>
</gene>
<name>A0A3M0ITY6_9ACTN</name>
<comment type="caution">
    <text evidence="1">The sequence shown here is derived from an EMBL/GenBank/DDBJ whole genome shotgun (WGS) entry which is preliminary data.</text>
</comment>
<keyword evidence="2" id="KW-1185">Reference proteome</keyword>